<name>A0A158QW08_MESCO</name>
<dbReference type="Proteomes" id="UP000267029">
    <property type="component" value="Unassembled WGS sequence"/>
</dbReference>
<gene>
    <name evidence="7" type="ORF">MCOS_LOCUS8917</name>
</gene>
<feature type="coiled-coil region" evidence="5">
    <location>
        <begin position="469"/>
        <end position="517"/>
    </location>
</feature>
<evidence type="ECO:0000313" key="8">
    <source>
        <dbReference type="Proteomes" id="UP000267029"/>
    </source>
</evidence>
<evidence type="ECO:0000256" key="3">
    <source>
        <dbReference type="ARBA" id="ARBA00023212"/>
    </source>
</evidence>
<dbReference type="AlphaFoldDB" id="A0A158QW08"/>
<keyword evidence="2" id="KW-0963">Cytoplasm</keyword>
<evidence type="ECO:0008006" key="9">
    <source>
        <dbReference type="Google" id="ProtNLM"/>
    </source>
</evidence>
<feature type="coiled-coil region" evidence="5">
    <location>
        <begin position="756"/>
        <end position="853"/>
    </location>
</feature>
<evidence type="ECO:0000256" key="5">
    <source>
        <dbReference type="SAM" id="Coils"/>
    </source>
</evidence>
<reference evidence="7 8" key="1">
    <citation type="submission" date="2018-10" db="EMBL/GenBank/DDBJ databases">
        <authorList>
            <consortium name="Pathogen Informatics"/>
        </authorList>
    </citation>
    <scope>NUCLEOTIDE SEQUENCE [LARGE SCALE GENOMIC DNA]</scope>
</reference>
<feature type="region of interest" description="Disordered" evidence="6">
    <location>
        <begin position="1220"/>
        <end position="1259"/>
    </location>
</feature>
<comment type="similarity">
    <text evidence="4">Belongs to the CEP135/TSGA10 family.</text>
</comment>
<evidence type="ECO:0000256" key="4">
    <source>
        <dbReference type="ARBA" id="ARBA00038123"/>
    </source>
</evidence>
<feature type="coiled-coil region" evidence="5">
    <location>
        <begin position="135"/>
        <end position="204"/>
    </location>
</feature>
<dbReference type="PANTHER" id="PTHR20544:SF0">
    <property type="entry name" value="NUCLEOPROTEIN TPR_MLP1 DOMAIN-CONTAINING PROTEIN"/>
    <property type="match status" value="1"/>
</dbReference>
<evidence type="ECO:0000256" key="2">
    <source>
        <dbReference type="ARBA" id="ARBA00022490"/>
    </source>
</evidence>
<dbReference type="PANTHER" id="PTHR20544">
    <property type="entry name" value="CENTROSOMAL PROTEIN CEP135"/>
    <property type="match status" value="1"/>
</dbReference>
<evidence type="ECO:0000313" key="7">
    <source>
        <dbReference type="EMBL" id="VDD82914.1"/>
    </source>
</evidence>
<feature type="compositionally biased region" description="Basic and acidic residues" evidence="6">
    <location>
        <begin position="1220"/>
        <end position="1244"/>
    </location>
</feature>
<keyword evidence="8" id="KW-1185">Reference proteome</keyword>
<feature type="coiled-coil region" evidence="5">
    <location>
        <begin position="1057"/>
        <end position="1161"/>
    </location>
</feature>
<evidence type="ECO:0000256" key="1">
    <source>
        <dbReference type="ARBA" id="ARBA00004114"/>
    </source>
</evidence>
<dbReference type="Gene3D" id="1.10.287.1490">
    <property type="match status" value="1"/>
</dbReference>
<feature type="compositionally biased region" description="Polar residues" evidence="6">
    <location>
        <begin position="295"/>
        <end position="315"/>
    </location>
</feature>
<dbReference type="OrthoDB" id="10254663at2759"/>
<protein>
    <recommendedName>
        <fullName evidence="9">Centrosomal protein of 135 kDa</fullName>
    </recommendedName>
</protein>
<dbReference type="InterPro" id="IPR051877">
    <property type="entry name" value="Centriole_BasalBody_StrucProt"/>
</dbReference>
<sequence>MKVAALSPHICSTWLPIKRIIDFRTPYICNHWLAIRQRSDTRFPGLEMAKSQTDLRVDVRKCVATRHGVEKCGGSIERKLDELLGETCKARPDRKHYTSMSRLKSPEEMRFHVFSHGQYPTRLTDSDRIMIDNQIATLTKENAKLCDELQAMRRNETDLDEGVREVRGFLLRAEEDKKRLAQRIEKLVANERVLVMEIERLKRRGPNGTGRPPIQKKTSQLDEHILGLEQDRDYWKGQVELLSQMLACPGVVGQKHVLKHTSRSLSARLNRPGTNKARRDDRKDKIADDTRDLPETQTDSKQQSGLQRNRSSTGQSSLPRSRSLPRDELCGDALENQRLRLERDELQMTLNRFETRIQEIQGSVQILTKERDDLQKLYSDAKNEIHRLHHDLYDVQNSASRRDVNQEAVSRYQAELERAQHEIQRLTAERDCLANKYKKVTEMESVDKQRHNKQMDYMEKALCEATSERDEVMGRISQLKRRLEELQCNQVQIEKRLTEKNEKLKKCSEETNNLRLELDARQKDLGETETKLMASRQRNTELEAACSRTEAMANDTSRRLQLGREEIAHLQDQLVETSNERDKLQLELDDLVRTTTQLQKNNKYLEKKYVATVSERDEVNTNCNRLAAEVKDLEQKLRAYEADASSWKSKFQLERSANEGLAERCSIAERRAEEVEFRAQGLANELRESQDARFQLERQVKSLTDSEDRLKSNTDRLVEENAALRSNIDLASKDKVKLEACIEDLTAANRQLVRDRDEVAHRYSLARERIAELEADQRSLEAEVKRGAEALNNDRQALTELRKQQEATRQRCEELEGELMDALNKHRNVEERLHQTELRASQLERELRLEHDDYLQVRSRLEATEEQRDAQDANRKVILQRVSELEAQVTSQMKELKETRNALEEESRILARKEEQLMTSLASEQSLKSEIAAAQSSLRECRRATDLAEKENIRLREELSGMVRDIQRLEAVYRETMDERDDLKQRVEDYLGEISRHERLLGERVRERDLLGEQLRTANEDADIWRSRWEKAEASASAARLECDEKELELTRSVDALEARERELAQCKANLAKMEALNQTLSKQATEEGETARIARAEIDALSSEISRLRESLARAETARSAKEREVINNRLEVDEARSRLQELQAALQHANETIAAERESARAAHLLLQSSREKEHASSLEAQERTNEVILLRERAVMAEERVDAHQREAARLYERLAETEKEASRLSRSLSTERFERERMSADMRSGGGTYRQSGYS</sequence>
<comment type="subcellular location">
    <subcellularLocation>
        <location evidence="1">Cytoplasm</location>
        <location evidence="1">Cytoskeleton</location>
        <location evidence="1">Microtubule organizing center</location>
        <location evidence="1">Centrosome</location>
        <location evidence="1">Centriole</location>
    </subcellularLocation>
</comment>
<dbReference type="GO" id="GO:0005814">
    <property type="term" value="C:centriole"/>
    <property type="evidence" value="ECO:0007669"/>
    <property type="project" value="UniProtKB-SubCell"/>
</dbReference>
<keyword evidence="5" id="KW-0175">Coiled coil</keyword>
<proteinExistence type="inferred from homology"/>
<dbReference type="STRING" id="53468.A0A158QW08"/>
<feature type="compositionally biased region" description="Basic and acidic residues" evidence="6">
    <location>
        <begin position="277"/>
        <end position="294"/>
    </location>
</feature>
<feature type="region of interest" description="Disordered" evidence="6">
    <location>
        <begin position="259"/>
        <end position="329"/>
    </location>
</feature>
<keyword evidence="3" id="KW-0206">Cytoskeleton</keyword>
<evidence type="ECO:0000256" key="6">
    <source>
        <dbReference type="SAM" id="MobiDB-lite"/>
    </source>
</evidence>
<feature type="coiled-coil region" evidence="5">
    <location>
        <begin position="879"/>
        <end position="1000"/>
    </location>
</feature>
<accession>A0A158QW08</accession>
<dbReference type="EMBL" id="UXSR01005597">
    <property type="protein sequence ID" value="VDD82914.1"/>
    <property type="molecule type" value="Genomic_DNA"/>
</dbReference>
<feature type="coiled-coil region" evidence="5">
    <location>
        <begin position="560"/>
        <end position="706"/>
    </location>
</feature>
<feature type="coiled-coil region" evidence="5">
    <location>
        <begin position="336"/>
        <end position="443"/>
    </location>
</feature>
<organism evidence="7 8">
    <name type="scientific">Mesocestoides corti</name>
    <name type="common">Flatworm</name>
    <dbReference type="NCBI Taxonomy" id="53468"/>
    <lineage>
        <taxon>Eukaryota</taxon>
        <taxon>Metazoa</taxon>
        <taxon>Spiralia</taxon>
        <taxon>Lophotrochozoa</taxon>
        <taxon>Platyhelminthes</taxon>
        <taxon>Cestoda</taxon>
        <taxon>Eucestoda</taxon>
        <taxon>Cyclophyllidea</taxon>
        <taxon>Mesocestoididae</taxon>
        <taxon>Mesocestoides</taxon>
    </lineage>
</organism>